<feature type="compositionally biased region" description="Low complexity" evidence="1">
    <location>
        <begin position="1013"/>
        <end position="1029"/>
    </location>
</feature>
<evidence type="ECO:0000256" key="1">
    <source>
        <dbReference type="SAM" id="MobiDB-lite"/>
    </source>
</evidence>
<feature type="compositionally biased region" description="Low complexity" evidence="1">
    <location>
        <begin position="755"/>
        <end position="767"/>
    </location>
</feature>
<feature type="compositionally biased region" description="Basic and acidic residues" evidence="1">
    <location>
        <begin position="227"/>
        <end position="257"/>
    </location>
</feature>
<feature type="compositionally biased region" description="Low complexity" evidence="1">
    <location>
        <begin position="660"/>
        <end position="675"/>
    </location>
</feature>
<dbReference type="InterPro" id="IPR052145">
    <property type="entry name" value="Mediator/Homeobox_domain"/>
</dbReference>
<gene>
    <name evidence="2" type="ORF">EAH_00035450</name>
</gene>
<dbReference type="EMBL" id="HG670892">
    <property type="protein sequence ID" value="CDI78592.1"/>
    <property type="molecule type" value="Genomic_DNA"/>
</dbReference>
<dbReference type="Proteomes" id="UP000018050">
    <property type="component" value="Unassembled WGS sequence"/>
</dbReference>
<dbReference type="PANTHER" id="PTHR24330">
    <property type="entry name" value="HOMEOBOX PROTEIN BARH-LIKE"/>
    <property type="match status" value="1"/>
</dbReference>
<feature type="compositionally biased region" description="Basic and acidic residues" evidence="1">
    <location>
        <begin position="740"/>
        <end position="751"/>
    </location>
</feature>
<feature type="region of interest" description="Disordered" evidence="1">
    <location>
        <begin position="1392"/>
        <end position="1420"/>
    </location>
</feature>
<name>U6GGC7_EIMAC</name>
<feature type="compositionally biased region" description="Low complexity" evidence="1">
    <location>
        <begin position="297"/>
        <end position="306"/>
    </location>
</feature>
<dbReference type="PANTHER" id="PTHR24330:SF19">
    <property type="entry name" value="MEDIATOR OF RNA POLYMERASE II TRANSCRIPTION SUBUNIT 29"/>
    <property type="match status" value="1"/>
</dbReference>
<feature type="compositionally biased region" description="Low complexity" evidence="1">
    <location>
        <begin position="1293"/>
        <end position="1302"/>
    </location>
</feature>
<feature type="region of interest" description="Disordered" evidence="1">
    <location>
        <begin position="282"/>
        <end position="306"/>
    </location>
</feature>
<feature type="compositionally biased region" description="Acidic residues" evidence="1">
    <location>
        <begin position="1439"/>
        <end position="1449"/>
    </location>
</feature>
<keyword evidence="3" id="KW-1185">Reference proteome</keyword>
<feature type="region of interest" description="Disordered" evidence="1">
    <location>
        <begin position="64"/>
        <end position="151"/>
    </location>
</feature>
<dbReference type="RefSeq" id="XP_013251192.1">
    <property type="nucleotide sequence ID" value="XM_013395738.1"/>
</dbReference>
<reference evidence="2" key="1">
    <citation type="submission" date="2013-10" db="EMBL/GenBank/DDBJ databases">
        <title>Genomic analysis of the causative agents of coccidiosis in chickens.</title>
        <authorList>
            <person name="Reid A.J."/>
            <person name="Blake D."/>
            <person name="Billington K."/>
            <person name="Browne H."/>
            <person name="Dunn M."/>
            <person name="Hung S."/>
            <person name="Kawahara F."/>
            <person name="Miranda-Saavedra D."/>
            <person name="Mourier T."/>
            <person name="Nagra H."/>
            <person name="Otto T.D."/>
            <person name="Rawlings N."/>
            <person name="Sanchez A."/>
            <person name="Sanders M."/>
            <person name="Subramaniam C."/>
            <person name="Tay Y."/>
            <person name="Dear P."/>
            <person name="Doerig C."/>
            <person name="Gruber A."/>
            <person name="Parkinson J."/>
            <person name="Shirley M."/>
            <person name="Wan K.L."/>
            <person name="Berriman M."/>
            <person name="Tomley F."/>
            <person name="Pain A."/>
        </authorList>
    </citation>
    <scope>NUCLEOTIDE SEQUENCE</scope>
    <source>
        <strain evidence="2">Houghton</strain>
    </source>
</reference>
<feature type="compositionally biased region" description="Low complexity" evidence="1">
    <location>
        <begin position="1050"/>
        <end position="1085"/>
    </location>
</feature>
<feature type="region of interest" description="Disordered" evidence="1">
    <location>
        <begin position="1439"/>
        <end position="1490"/>
    </location>
</feature>
<feature type="compositionally biased region" description="Low complexity" evidence="1">
    <location>
        <begin position="694"/>
        <end position="726"/>
    </location>
</feature>
<evidence type="ECO:0000313" key="3">
    <source>
        <dbReference type="Proteomes" id="UP000018050"/>
    </source>
</evidence>
<feature type="region of interest" description="Disordered" evidence="1">
    <location>
        <begin position="521"/>
        <end position="546"/>
    </location>
</feature>
<feature type="compositionally biased region" description="Low complexity" evidence="1">
    <location>
        <begin position="523"/>
        <end position="543"/>
    </location>
</feature>
<feature type="region of interest" description="Disordered" evidence="1">
    <location>
        <begin position="226"/>
        <end position="263"/>
    </location>
</feature>
<feature type="compositionally biased region" description="Low complexity" evidence="1">
    <location>
        <begin position="108"/>
        <end position="141"/>
    </location>
</feature>
<feature type="compositionally biased region" description="Basic and acidic residues" evidence="1">
    <location>
        <begin position="1450"/>
        <end position="1470"/>
    </location>
</feature>
<feature type="region of interest" description="Disordered" evidence="1">
    <location>
        <begin position="1005"/>
        <end position="1087"/>
    </location>
</feature>
<feature type="compositionally biased region" description="Basic residues" evidence="1">
    <location>
        <begin position="1471"/>
        <end position="1485"/>
    </location>
</feature>
<dbReference type="OrthoDB" id="348884at2759"/>
<dbReference type="VEuPathDB" id="ToxoDB:EAH_00035450"/>
<dbReference type="GeneID" id="25271615"/>
<feature type="compositionally biased region" description="Basic and acidic residues" evidence="1">
    <location>
        <begin position="1030"/>
        <end position="1042"/>
    </location>
</feature>
<reference evidence="2" key="2">
    <citation type="submission" date="2013-10" db="EMBL/GenBank/DDBJ databases">
        <authorList>
            <person name="Aslett M."/>
        </authorList>
    </citation>
    <scope>NUCLEOTIDE SEQUENCE</scope>
    <source>
        <strain evidence="2">Houghton</strain>
    </source>
</reference>
<feature type="compositionally biased region" description="Basic and acidic residues" evidence="1">
    <location>
        <begin position="681"/>
        <end position="693"/>
    </location>
</feature>
<sequence length="1632" mass="172144">MDVCLQHSLARTRPEALSRVYADPRGRALRCFAVASSGAAAAVCLCAYPRWALDTVRTRLLLRSSSSSSSNSNSSSSSSTSSSSSSSPQQTRGIVVPRDDPSTPHPTTPQNNTQSPTSAATAVAGAASAAAAEIPQAAPDASSTATHDSAQDRICRGRSAAAAAAAAVNHKTLKAEGRLVGRPPRKKRFKSVGLTAAADGGHCAAAAAAAAAAACAAADAALPAADKSQKEMETHEGDRSKSATDNVKHKMHEEQRDTTAAAAAAAKAARAAAAAAEEATVATAAASEEAPFRGQDQQQQQQQEQQQQQQEQQQQQQEQQQQQQQADSIVLLDTRYLLPMWELCLGGPFPAAEGLPMQPIRCCCCCCNKCCLGLCRQCAGGPTAAAAAAAAGGGSNYPPFCCSSLSFACDDRCLVLVDAAGAVEVLALQPLEEAAAAAAAEAPAATAAAAAAGRHCIGGAYPRRLCRLQFISCTILGGPCCLLGCRLLRICSIQTQQQHEQQLASCWVEDNWAGPTCCAPNTNSSRSSSSSSSSNSSSSSSRSRLSEDFVQETAGGPVLLYSCEGEEDLWDRDPIDPGIVSPFVGPYCLAEFLVHLSGLPPFRLLIDITSSKVLRCVSLLSLGLTRSCLSFANTQTPQATRDVLQQQQQQQQEQQQQEQQEEQQQQQQHEQQQQQSGGEDCCGHAESVLHQESEQALESQQQQQQQEQQQQQQDEQQQQQQQQQESGVPGCGPRRQAPSRKAESKQKETLGAKKSSSSNSNSSSSSSTRLPSPAIGSVKRSAYAHAAFKYSPCSSLLLTDGVYVQRCSRSTENPSPAAAAAAAVGEAKSVGQLHRDFPVAVFRQQIQPNGQLPLVSLPPLQAPDGAAAAAAAEATAAAAEAAAAAAAAAECECGQWFVGIALPCGMIVVLDLHHRILARYRFSSSRAGFFDHLEVQQGGGLLLAWREKLSVLLSLTPAKATAAAAAAAAAAAPEQATWGDTAAAAFTNTRRNPLKPFWTCRQMETASDDEEQQQQQQHQQQQEGEQQQQKQDEDDRCTHEEAGDSDELPGSSSSNSNSSSSSSNSSSNSSNSNNNSSNSSGGSSSAAKRLLYSREKKGLHTARELLQGSAGRVAASGAAGAAAGAAGGAAAAAEEAVDPFLLRVYMELPVGARAAAQRGVGFKDLRMETAFLPMVLQMQWVPQSVSSLLLLPVHRRFLGLLQHSYSAVSELSFVQPYIHFPPSRSNRQDLETAWDFDLGSSSSSSSSSSSGEEEEEEGAPVYFFNGKPGPSAFSTSFGGPFKGTPLQGPPLKPSWGSPSLWGPLGGPHGGPTSPLGRGPPGGPPNSVPFGGPHEGPPSALGGFIKGVGGPASLWHETYKSSIMSVGQQMGIWGFIDTCMQMHAAANAWKPTYSPTQTGGAPKGGPQHPMGGPQGPCREDKPSIGLVERLRHLIEVYEGDSEGEMIEEEGLNNKEDNNKEDKNSLDPCEGRHSRKTQQTSRKRARSNAKGSATAAEAAAAAAAGSAAAAEAAAAAGGIITTTPPPCRLQEALHTLRERRRMQLLPPPLRRSRFELPPLFSFNEMIKMKMKENQQSAEVDRHPDEEWWDRLRGVVASREKQTPQTNSGIGSGIEIGIGSCDDLVEARLLWGFKP</sequence>
<feature type="region of interest" description="Disordered" evidence="1">
    <location>
        <begin position="660"/>
        <end position="774"/>
    </location>
</feature>
<accession>U6GGC7</accession>
<organism evidence="2 3">
    <name type="scientific">Eimeria acervulina</name>
    <name type="common">Coccidian parasite</name>
    <dbReference type="NCBI Taxonomy" id="5801"/>
    <lineage>
        <taxon>Eukaryota</taxon>
        <taxon>Sar</taxon>
        <taxon>Alveolata</taxon>
        <taxon>Apicomplexa</taxon>
        <taxon>Conoidasida</taxon>
        <taxon>Coccidia</taxon>
        <taxon>Eucoccidiorida</taxon>
        <taxon>Eimeriorina</taxon>
        <taxon>Eimeriidae</taxon>
        <taxon>Eimeria</taxon>
    </lineage>
</organism>
<proteinExistence type="predicted"/>
<evidence type="ECO:0000313" key="2">
    <source>
        <dbReference type="EMBL" id="CDI78592.1"/>
    </source>
</evidence>
<feature type="region of interest" description="Disordered" evidence="1">
    <location>
        <begin position="1236"/>
        <end position="1342"/>
    </location>
</feature>
<feature type="compositionally biased region" description="Low complexity" evidence="1">
    <location>
        <begin position="1239"/>
        <end position="1250"/>
    </location>
</feature>
<feature type="compositionally biased region" description="Low complexity" evidence="1">
    <location>
        <begin position="64"/>
        <end position="87"/>
    </location>
</feature>
<protein>
    <submittedName>
        <fullName evidence="2">Uncharacterized protein</fullName>
    </submittedName>
</protein>